<dbReference type="AlphaFoldDB" id="A0A2K2CGN9"/>
<evidence type="ECO:0000313" key="2">
    <source>
        <dbReference type="EMBL" id="PNT61188.1"/>
    </source>
</evidence>
<dbReference type="EMBL" id="CM000884">
    <property type="protein sequence ID" value="PNT61188.1"/>
    <property type="molecule type" value="Genomic_DNA"/>
</dbReference>
<dbReference type="OrthoDB" id="1912352at2759"/>
<dbReference type="ExpressionAtlas" id="A0A2K2CGN9">
    <property type="expression patterns" value="baseline and differential"/>
</dbReference>
<accession>A0A2K2CGN9</accession>
<evidence type="ECO:0000256" key="1">
    <source>
        <dbReference type="ARBA" id="ARBA00009431"/>
    </source>
</evidence>
<dbReference type="EnsemblPlants" id="PNT61188">
    <property type="protein sequence ID" value="PNT61188"/>
    <property type="gene ID" value="BRADI_5g11610v3"/>
</dbReference>
<reference evidence="2 3" key="1">
    <citation type="journal article" date="2010" name="Nature">
        <title>Genome sequencing and analysis of the model grass Brachypodium distachyon.</title>
        <authorList>
            <consortium name="International Brachypodium Initiative"/>
        </authorList>
    </citation>
    <scope>NUCLEOTIDE SEQUENCE [LARGE SCALE GENOMIC DNA]</scope>
    <source>
        <strain evidence="2 3">Bd21</strain>
    </source>
</reference>
<dbReference type="SUPFAM" id="SSF53474">
    <property type="entry name" value="alpha/beta-Hydrolases"/>
    <property type="match status" value="1"/>
</dbReference>
<gene>
    <name evidence="2" type="ORF">BRADI_5g11610v3</name>
</gene>
<proteinExistence type="inferred from homology"/>
<dbReference type="InParanoid" id="A0A2K2CGN9"/>
<evidence type="ECO:0000313" key="4">
    <source>
        <dbReference type="Proteomes" id="UP000008810"/>
    </source>
</evidence>
<dbReference type="PANTHER" id="PTHR11802">
    <property type="entry name" value="SERINE PROTEASE FAMILY S10 SERINE CARBOXYPEPTIDASE"/>
    <property type="match status" value="1"/>
</dbReference>
<reference evidence="3" key="3">
    <citation type="submission" date="2018-08" db="UniProtKB">
        <authorList>
            <consortium name="EnsemblPlants"/>
        </authorList>
    </citation>
    <scope>IDENTIFICATION</scope>
    <source>
        <strain evidence="3">cv. Bd21</strain>
    </source>
</reference>
<dbReference type="GO" id="GO:0019748">
    <property type="term" value="P:secondary metabolic process"/>
    <property type="evidence" value="ECO:0000318"/>
    <property type="project" value="GO_Central"/>
</dbReference>
<dbReference type="InterPro" id="IPR029058">
    <property type="entry name" value="AB_hydrolase_fold"/>
</dbReference>
<dbReference type="InterPro" id="IPR001563">
    <property type="entry name" value="Peptidase_S10"/>
</dbReference>
<dbReference type="Gramene" id="PNT61188">
    <property type="protein sequence ID" value="PNT61188"/>
    <property type="gene ID" value="BRADI_5g11610v3"/>
</dbReference>
<dbReference type="GO" id="GO:0004185">
    <property type="term" value="F:serine-type carboxypeptidase activity"/>
    <property type="evidence" value="ECO:0007669"/>
    <property type="project" value="InterPro"/>
</dbReference>
<organism evidence="2">
    <name type="scientific">Brachypodium distachyon</name>
    <name type="common">Purple false brome</name>
    <name type="synonym">Trachynia distachya</name>
    <dbReference type="NCBI Taxonomy" id="15368"/>
    <lineage>
        <taxon>Eukaryota</taxon>
        <taxon>Viridiplantae</taxon>
        <taxon>Streptophyta</taxon>
        <taxon>Embryophyta</taxon>
        <taxon>Tracheophyta</taxon>
        <taxon>Spermatophyta</taxon>
        <taxon>Magnoliopsida</taxon>
        <taxon>Liliopsida</taxon>
        <taxon>Poales</taxon>
        <taxon>Poaceae</taxon>
        <taxon>BOP clade</taxon>
        <taxon>Pooideae</taxon>
        <taxon>Stipodae</taxon>
        <taxon>Brachypodieae</taxon>
        <taxon>Brachypodium</taxon>
    </lineage>
</organism>
<protein>
    <submittedName>
        <fullName evidence="2 3">Uncharacterized protein</fullName>
    </submittedName>
</protein>
<evidence type="ECO:0000313" key="3">
    <source>
        <dbReference type="EnsemblPlants" id="PNT61188"/>
    </source>
</evidence>
<comment type="similarity">
    <text evidence="1">Belongs to the peptidase S10 family.</text>
</comment>
<dbReference type="GO" id="GO:0006508">
    <property type="term" value="P:proteolysis"/>
    <property type="evidence" value="ECO:0007669"/>
    <property type="project" value="InterPro"/>
</dbReference>
<dbReference type="Proteomes" id="UP000008810">
    <property type="component" value="Chromosome 5"/>
</dbReference>
<keyword evidence="4" id="KW-1185">Reference proteome</keyword>
<sequence>MLDMPGGARAQCHDGSSCRRLAGGRSRGRSGCSGRARLMDTAACGHLPGREKKLLQQCLRRILPACAQTLKNAGAGSDSDTTPAVRGYMNTLSSSQIPFMLVVNHIAAGMTIPTLALEIDISNKESGEEPLLNLKGYFAGNPMTDDRFDTAGKIQFFHGMGVIPNELYEIAKENCRGNYSDPPSASCAESMQAIDILTKDINLSHILAPSCETIWSPRIQQAAARDGASLLTADDSSGDDIQFLFKCRSDSHQLSYIWANDEAVRESLAVRKETKGEWKRCDFDIPYTKDITSTVEHHLSLRKEGYPALIYSGDHDSKFSFVGTQAWIRSFNLSITDDWRPWYVDGQVAGALGILLQSTSPRTASPCSQDGFRVNLYERLVSIGSAPVSMDRTIECLLHLINIGNQRGSPQESTLRVCNLRLLPCFAFFKLRGK</sequence>
<dbReference type="Gene3D" id="3.40.50.12670">
    <property type="match status" value="1"/>
</dbReference>
<reference evidence="2" key="2">
    <citation type="submission" date="2017-06" db="EMBL/GenBank/DDBJ databases">
        <title>WGS assembly of Brachypodium distachyon.</title>
        <authorList>
            <consortium name="The International Brachypodium Initiative"/>
            <person name="Lucas S."/>
            <person name="Harmon-Smith M."/>
            <person name="Lail K."/>
            <person name="Tice H."/>
            <person name="Grimwood J."/>
            <person name="Bruce D."/>
            <person name="Barry K."/>
            <person name="Shu S."/>
            <person name="Lindquist E."/>
            <person name="Wang M."/>
            <person name="Pitluck S."/>
            <person name="Vogel J.P."/>
            <person name="Garvin D.F."/>
            <person name="Mockler T.C."/>
            <person name="Schmutz J."/>
            <person name="Rokhsar D."/>
            <person name="Bevan M.W."/>
        </authorList>
    </citation>
    <scope>NUCLEOTIDE SEQUENCE</scope>
    <source>
        <strain evidence="2">Bd21</strain>
    </source>
</reference>
<dbReference type="PANTHER" id="PTHR11802:SF204">
    <property type="entry name" value="OS11G0460800 PROTEIN"/>
    <property type="match status" value="1"/>
</dbReference>
<name>A0A2K2CGN9_BRADI</name>
<dbReference type="GO" id="GO:0016747">
    <property type="term" value="F:acyltransferase activity, transferring groups other than amino-acyl groups"/>
    <property type="evidence" value="ECO:0000318"/>
    <property type="project" value="GO_Central"/>
</dbReference>
<dbReference type="Gene3D" id="3.40.50.1820">
    <property type="entry name" value="alpha/beta hydrolase"/>
    <property type="match status" value="1"/>
</dbReference>
<dbReference type="Pfam" id="PF00450">
    <property type="entry name" value="Peptidase_S10"/>
    <property type="match status" value="1"/>
</dbReference>